<keyword evidence="2" id="KW-0238">DNA-binding</keyword>
<dbReference type="PROSITE" id="PS50949">
    <property type="entry name" value="HTH_GNTR"/>
    <property type="match status" value="1"/>
</dbReference>
<feature type="domain" description="HTH gntR-type" evidence="4">
    <location>
        <begin position="22"/>
        <end position="89"/>
    </location>
</feature>
<dbReference type="SUPFAM" id="SSF48008">
    <property type="entry name" value="GntR ligand-binding domain-like"/>
    <property type="match status" value="1"/>
</dbReference>
<name>A0A1E2V9A3_9GAMM</name>
<dbReference type="SUPFAM" id="SSF46785">
    <property type="entry name" value="Winged helix' DNA-binding domain"/>
    <property type="match status" value="1"/>
</dbReference>
<dbReference type="AlphaFoldDB" id="A0A1E2V9A3"/>
<evidence type="ECO:0000313" key="5">
    <source>
        <dbReference type="EMBL" id="ODC03564.1"/>
    </source>
</evidence>
<dbReference type="RefSeq" id="WP_068997980.1">
    <property type="nucleotide sequence ID" value="NZ_MDTQ01000001.1"/>
</dbReference>
<accession>A0A1E2V9A3</accession>
<protein>
    <recommendedName>
        <fullName evidence="4">HTH gntR-type domain-containing protein</fullName>
    </recommendedName>
</protein>
<dbReference type="InterPro" id="IPR036388">
    <property type="entry name" value="WH-like_DNA-bd_sf"/>
</dbReference>
<dbReference type="Pfam" id="PF07729">
    <property type="entry name" value="FCD"/>
    <property type="match status" value="1"/>
</dbReference>
<evidence type="ECO:0000256" key="2">
    <source>
        <dbReference type="ARBA" id="ARBA00023125"/>
    </source>
</evidence>
<dbReference type="InterPro" id="IPR011711">
    <property type="entry name" value="GntR_C"/>
</dbReference>
<dbReference type="InterPro" id="IPR000524">
    <property type="entry name" value="Tscrpt_reg_HTH_GntR"/>
</dbReference>
<evidence type="ECO:0000259" key="4">
    <source>
        <dbReference type="PROSITE" id="PS50949"/>
    </source>
</evidence>
<dbReference type="STRING" id="197479.BFW38_08385"/>
<keyword evidence="1" id="KW-0805">Transcription regulation</keyword>
<dbReference type="CDD" id="cd07377">
    <property type="entry name" value="WHTH_GntR"/>
    <property type="match status" value="1"/>
</dbReference>
<reference evidence="5 6" key="1">
    <citation type="submission" date="2016-08" db="EMBL/GenBank/DDBJ databases">
        <authorList>
            <person name="Seilhamer J.J."/>
        </authorList>
    </citation>
    <scope>NUCLEOTIDE SEQUENCE [LARGE SCALE GENOMIC DNA]</scope>
    <source>
        <strain evidence="5 6">PH27A</strain>
    </source>
</reference>
<dbReference type="GO" id="GO:0003677">
    <property type="term" value="F:DNA binding"/>
    <property type="evidence" value="ECO:0007669"/>
    <property type="project" value="UniProtKB-KW"/>
</dbReference>
<sequence>MNPVRLNPPLWLADERDYPMPRSAVERVYQSLYERIVSLALAPETTLSRQALCQEYGVSQTPVREALQQLEQVGLVQIFPQSRTQVTRIDLAQLHENHCLRQALECEMIRRLSLEASAECMAELQHWVDLQKACLDQTNGILSAEVMQSFALLDERFHQALFRHAGQAGLFVLSRSRLGHMARVRCLDLPSQGKMAQVVEQHQVLVEAIAQGHPDAAMTAMRTHLEGTISRIPALQARFPDFFSG</sequence>
<dbReference type="Gene3D" id="1.20.120.530">
    <property type="entry name" value="GntR ligand-binding domain-like"/>
    <property type="match status" value="1"/>
</dbReference>
<gene>
    <name evidence="5" type="ORF">BFW38_08385</name>
</gene>
<dbReference type="SMART" id="SM00895">
    <property type="entry name" value="FCD"/>
    <property type="match status" value="1"/>
</dbReference>
<evidence type="ECO:0000256" key="1">
    <source>
        <dbReference type="ARBA" id="ARBA00023015"/>
    </source>
</evidence>
<dbReference type="PANTHER" id="PTHR43537:SF45">
    <property type="entry name" value="GNTR FAMILY REGULATORY PROTEIN"/>
    <property type="match status" value="1"/>
</dbReference>
<dbReference type="OrthoDB" id="9799812at2"/>
<keyword evidence="3" id="KW-0804">Transcription</keyword>
<evidence type="ECO:0000256" key="3">
    <source>
        <dbReference type="ARBA" id="ARBA00023163"/>
    </source>
</evidence>
<proteinExistence type="predicted"/>
<dbReference type="InterPro" id="IPR008920">
    <property type="entry name" value="TF_FadR/GntR_C"/>
</dbReference>
<organism evidence="5 6">
    <name type="scientific">Terasakiispira papahanaumokuakeensis</name>
    <dbReference type="NCBI Taxonomy" id="197479"/>
    <lineage>
        <taxon>Bacteria</taxon>
        <taxon>Pseudomonadati</taxon>
        <taxon>Pseudomonadota</taxon>
        <taxon>Gammaproteobacteria</taxon>
        <taxon>Oceanospirillales</taxon>
        <taxon>Terasakiispira</taxon>
    </lineage>
</organism>
<evidence type="ECO:0000313" key="6">
    <source>
        <dbReference type="Proteomes" id="UP000094291"/>
    </source>
</evidence>
<dbReference type="Pfam" id="PF00392">
    <property type="entry name" value="GntR"/>
    <property type="match status" value="1"/>
</dbReference>
<dbReference type="GO" id="GO:0003700">
    <property type="term" value="F:DNA-binding transcription factor activity"/>
    <property type="evidence" value="ECO:0007669"/>
    <property type="project" value="InterPro"/>
</dbReference>
<comment type="caution">
    <text evidence="5">The sequence shown here is derived from an EMBL/GenBank/DDBJ whole genome shotgun (WGS) entry which is preliminary data.</text>
</comment>
<dbReference type="InterPro" id="IPR036390">
    <property type="entry name" value="WH_DNA-bd_sf"/>
</dbReference>
<dbReference type="EMBL" id="MDTQ01000001">
    <property type="protein sequence ID" value="ODC03564.1"/>
    <property type="molecule type" value="Genomic_DNA"/>
</dbReference>
<keyword evidence="6" id="KW-1185">Reference proteome</keyword>
<dbReference type="SMART" id="SM00345">
    <property type="entry name" value="HTH_GNTR"/>
    <property type="match status" value="1"/>
</dbReference>
<dbReference type="Proteomes" id="UP000094291">
    <property type="component" value="Unassembled WGS sequence"/>
</dbReference>
<dbReference type="Gene3D" id="1.10.10.10">
    <property type="entry name" value="Winged helix-like DNA-binding domain superfamily/Winged helix DNA-binding domain"/>
    <property type="match status" value="1"/>
</dbReference>
<dbReference type="PANTHER" id="PTHR43537">
    <property type="entry name" value="TRANSCRIPTIONAL REGULATOR, GNTR FAMILY"/>
    <property type="match status" value="1"/>
</dbReference>